<dbReference type="EMBL" id="JAJVDC020000105">
    <property type="protein sequence ID" value="KAL1624616.1"/>
    <property type="molecule type" value="Genomic_DNA"/>
</dbReference>
<evidence type="ECO:0000256" key="1">
    <source>
        <dbReference type="SAM" id="MobiDB-lite"/>
    </source>
</evidence>
<comment type="caution">
    <text evidence="3">The sequence shown here is derived from an EMBL/GenBank/DDBJ whole genome shotgun (WGS) entry which is preliminary data.</text>
</comment>
<dbReference type="PANTHER" id="PTHR39460:SF1">
    <property type="entry name" value="C6 TRANSCRIPTION FACTOR"/>
    <property type="match status" value="1"/>
</dbReference>
<reference evidence="3 4" key="1">
    <citation type="submission" date="2024-02" db="EMBL/GenBank/DDBJ databases">
        <title>De novo assembly and annotation of 12 fungi associated with fruit tree decline syndrome in Ontario, Canada.</title>
        <authorList>
            <person name="Sulman M."/>
            <person name="Ellouze W."/>
            <person name="Ilyukhin E."/>
        </authorList>
    </citation>
    <scope>NUCLEOTIDE SEQUENCE [LARGE SCALE GENOMIC DNA]</scope>
    <source>
        <strain evidence="3 4">M1-105</strain>
    </source>
</reference>
<accession>A0ABR3SMH9</accession>
<dbReference type="InterPro" id="IPR056146">
    <property type="entry name" value="DUF7729"/>
</dbReference>
<feature type="region of interest" description="Disordered" evidence="1">
    <location>
        <begin position="1"/>
        <end position="30"/>
    </location>
</feature>
<dbReference type="PANTHER" id="PTHR39460">
    <property type="entry name" value="EXPRESSED PROTEIN"/>
    <property type="match status" value="1"/>
</dbReference>
<feature type="compositionally biased region" description="Low complexity" evidence="1">
    <location>
        <begin position="11"/>
        <end position="30"/>
    </location>
</feature>
<evidence type="ECO:0000313" key="4">
    <source>
        <dbReference type="Proteomes" id="UP001521116"/>
    </source>
</evidence>
<proteinExistence type="predicted"/>
<gene>
    <name evidence="3" type="ORF">SLS56_007756</name>
</gene>
<dbReference type="Proteomes" id="UP001521116">
    <property type="component" value="Unassembled WGS sequence"/>
</dbReference>
<organism evidence="3 4">
    <name type="scientific">Neofusicoccum ribis</name>
    <dbReference type="NCBI Taxonomy" id="45134"/>
    <lineage>
        <taxon>Eukaryota</taxon>
        <taxon>Fungi</taxon>
        <taxon>Dikarya</taxon>
        <taxon>Ascomycota</taxon>
        <taxon>Pezizomycotina</taxon>
        <taxon>Dothideomycetes</taxon>
        <taxon>Dothideomycetes incertae sedis</taxon>
        <taxon>Botryosphaeriales</taxon>
        <taxon>Botryosphaeriaceae</taxon>
        <taxon>Neofusicoccum</taxon>
    </lineage>
</organism>
<feature type="domain" description="DUF7729" evidence="2">
    <location>
        <begin position="49"/>
        <end position="175"/>
    </location>
</feature>
<sequence length="181" mass="18949">MPLLLRRATGDDSSSSSALPTTLAPTRTSSASSAATSLVADTGSSSTAIPQPFDTSLGSNFTDAGCPSFFNSFLDNSTFIDCVPLSLLLQTSSSFFDATRSIVRTTQVLDASCSANFAQCSAIMDHFATELVKDSNCGADYKASNPTVLQAYKGLVAYAPVYQAGCQRDSSGSYCAFLLNH</sequence>
<evidence type="ECO:0000259" key="2">
    <source>
        <dbReference type="Pfam" id="PF24855"/>
    </source>
</evidence>
<protein>
    <recommendedName>
        <fullName evidence="2">DUF7729 domain-containing protein</fullName>
    </recommendedName>
</protein>
<dbReference type="Pfam" id="PF24855">
    <property type="entry name" value="DUF7729"/>
    <property type="match status" value="1"/>
</dbReference>
<keyword evidence="4" id="KW-1185">Reference proteome</keyword>
<name>A0ABR3SMH9_9PEZI</name>
<evidence type="ECO:0000313" key="3">
    <source>
        <dbReference type="EMBL" id="KAL1624616.1"/>
    </source>
</evidence>